<feature type="domain" description="PLAT" evidence="10">
    <location>
        <begin position="1546"/>
        <end position="1663"/>
    </location>
</feature>
<feature type="transmembrane region" description="Helical" evidence="8">
    <location>
        <begin position="1676"/>
        <end position="1697"/>
    </location>
</feature>
<evidence type="ECO:0000256" key="2">
    <source>
        <dbReference type="ARBA" id="ARBA00007200"/>
    </source>
</evidence>
<keyword evidence="3 8" id="KW-0812">Transmembrane</keyword>
<evidence type="ECO:0008006" key="13">
    <source>
        <dbReference type="Google" id="ProtNLM"/>
    </source>
</evidence>
<comment type="subcellular location">
    <subcellularLocation>
        <location evidence="1">Membrane</location>
        <topology evidence="1">Multi-pass membrane protein</topology>
    </subcellularLocation>
</comment>
<dbReference type="InterPro" id="IPR001024">
    <property type="entry name" value="PLAT/LH2_dom"/>
</dbReference>
<dbReference type="FunCoup" id="A0A6I8Q711">
    <property type="interactions" value="74"/>
</dbReference>
<evidence type="ECO:0000256" key="6">
    <source>
        <dbReference type="ARBA" id="ARBA00023136"/>
    </source>
</evidence>
<dbReference type="PANTHER" id="PTHR46730:SF1">
    <property type="entry name" value="PLAT DOMAIN-CONTAINING PROTEIN"/>
    <property type="match status" value="1"/>
</dbReference>
<protein>
    <recommendedName>
        <fullName evidence="13">Polycystic kidney disease and receptor for egg jelly-related protein</fullName>
    </recommendedName>
</protein>
<comment type="similarity">
    <text evidence="2">Belongs to the polycystin family.</text>
</comment>
<dbReference type="InterPro" id="IPR002859">
    <property type="entry name" value="PKD/REJ-like"/>
</dbReference>
<dbReference type="PANTHER" id="PTHR46730">
    <property type="entry name" value="POLYCYSTIN-1"/>
    <property type="match status" value="1"/>
</dbReference>
<dbReference type="Pfam" id="PF02010">
    <property type="entry name" value="REJ"/>
    <property type="match status" value="1"/>
</dbReference>
<dbReference type="InParanoid" id="A0A6I8Q711"/>
<name>A0A6I8Q711_XENTR</name>
<dbReference type="PROSITE" id="PS51111">
    <property type="entry name" value="REJ"/>
    <property type="match status" value="1"/>
</dbReference>
<evidence type="ECO:0000256" key="9">
    <source>
        <dbReference type="SAM" id="SignalP"/>
    </source>
</evidence>
<feature type="signal peptide" evidence="9">
    <location>
        <begin position="1"/>
        <end position="19"/>
    </location>
</feature>
<keyword evidence="9" id="KW-0732">Signal</keyword>
<evidence type="ECO:0000256" key="8">
    <source>
        <dbReference type="SAM" id="Phobius"/>
    </source>
</evidence>
<feature type="transmembrane region" description="Helical" evidence="8">
    <location>
        <begin position="1894"/>
        <end position="1916"/>
    </location>
</feature>
<reference evidence="12" key="1">
    <citation type="journal article" date="2010" name="Science">
        <title>The genome of the Western clawed frog Xenopus tropicalis.</title>
        <authorList>
            <person name="Hellsten U."/>
            <person name="Harland R.M."/>
            <person name="Gilchrist M.J."/>
            <person name="Hendrix D."/>
            <person name="Jurka J."/>
            <person name="Kapitonov V."/>
            <person name="Ovcharenko I."/>
            <person name="Putnam N.H."/>
            <person name="Shu S."/>
            <person name="Taher L."/>
            <person name="Blitz I.L."/>
            <person name="Blumberg B."/>
            <person name="Dichmann D.S."/>
            <person name="Dubchak I."/>
            <person name="Amaya E."/>
            <person name="Detter J.C."/>
            <person name="Fletcher R."/>
            <person name="Gerhard D.S."/>
            <person name="Goodstein D."/>
            <person name="Graves T."/>
            <person name="Grigoriev I.V."/>
            <person name="Grimwood J."/>
            <person name="Kawashima T."/>
            <person name="Lindquist E."/>
            <person name="Lucas S.M."/>
            <person name="Mead P.E."/>
            <person name="Mitros T."/>
            <person name="Ogino H."/>
            <person name="Ohta Y."/>
            <person name="Poliakov A.V."/>
            <person name="Pollet N."/>
            <person name="Robert J."/>
            <person name="Salamov A."/>
            <person name="Sater A.K."/>
            <person name="Schmutz J."/>
            <person name="Terry A."/>
            <person name="Vize P.D."/>
            <person name="Warren W.C."/>
            <person name="Wells D."/>
            <person name="Wills A."/>
            <person name="Wilson R.K."/>
            <person name="Zimmerman L.B."/>
            <person name="Zorn A.M."/>
            <person name="Grainger R."/>
            <person name="Grammer T."/>
            <person name="Khokha M.K."/>
            <person name="Richardson P.M."/>
            <person name="Rokhsar D.S."/>
        </authorList>
    </citation>
    <scope>NUCLEOTIDE SEQUENCE [LARGE SCALE GENOMIC DNA]</scope>
    <source>
        <strain evidence="12">Nigerian</strain>
    </source>
</reference>
<evidence type="ECO:0000259" key="11">
    <source>
        <dbReference type="PROSITE" id="PS51111"/>
    </source>
</evidence>
<reference evidence="12" key="2">
    <citation type="submission" date="2020-05" db="UniProtKB">
        <authorList>
            <consortium name="Ensembl"/>
        </authorList>
    </citation>
    <scope>IDENTIFICATION</scope>
</reference>
<dbReference type="InterPro" id="IPR014010">
    <property type="entry name" value="REJ_dom"/>
</dbReference>
<evidence type="ECO:0000259" key="10">
    <source>
        <dbReference type="PROSITE" id="PS50095"/>
    </source>
</evidence>
<evidence type="ECO:0000313" key="12">
    <source>
        <dbReference type="Ensembl" id="ENSXETP00000065335"/>
    </source>
</evidence>
<feature type="transmembrane region" description="Helical" evidence="8">
    <location>
        <begin position="1500"/>
        <end position="1522"/>
    </location>
</feature>
<feature type="domain" description="REJ" evidence="11">
    <location>
        <begin position="549"/>
        <end position="1261"/>
    </location>
</feature>
<keyword evidence="5 8" id="KW-1133">Transmembrane helix</keyword>
<feature type="transmembrane region" description="Helical" evidence="8">
    <location>
        <begin position="1928"/>
        <end position="1953"/>
    </location>
</feature>
<evidence type="ECO:0000256" key="7">
    <source>
        <dbReference type="PROSITE-ProRule" id="PRU00152"/>
    </source>
</evidence>
<sequence>MAALSLFSFFSLLILWSHGGIVKVPPITIYCSQPHGEVLSLQNTTENVICLSAEEIKLFYNATTSVSVTETDKPPECSWYSNGAWFITTSLWSGSVMIHGIAGTIITVQCVTSQCPINACQHQNSTITISDQHVHLFILSPAPPISQYQLVRFGWCAKLKSTAWEYHFSRHQGVSSTVISSDGNMDIEASEYPSDFRDKCAGYYNYQANASYAEAGNFVASLSSQTVPMNTLTVSLLVEQGLDHVLSATAVLNQNSHLRLTWALVPLSNKAVAFQLTDENSVASWNLFINKHAIKINLCSPLTSSSGNDFATVVFLTNNSRISQIIGDIGYHKGTIMLSTSRYLGSVTLDPTLKQVTSYYFNQASGLYYSSIENETAASFSENYVFCEHESLSFLFKFKYDKPSLLSIATYMYLNKNQALYKSLLDDGIEVQLFTSSPAAPNSFTYIVWFIPNQHPSIQCQWTFNLEIFGARKSYLVQLSKYTYNDSVANAQTFLPGTVLPFDVNKYTGFVAKANFTQSGEKPVILNVNLAMQVIKVLETSINIPKFPCELLAFNINKPKATDSIITTTGRQLTLYLSMTLNCVASHSTNITWKIYRLSSKNSIPDWNNYLNLPGISPMNQTTLVIPKNSLNVGFYLFHVSIDVPRDDDDRENMRSNSDTVTVEVQESELIAVISGGSFRTVGFNSPWILNGNSSSDPDLPDELKGLSFTWHCTRNIDDYNTMKLSSDSSCHPAQQNLTWINPNDVTQTVAAEQLQGGRNYHFRLLVEKDKRTSNFTQTVFVQRGSPPLVTLECIENCFTKFIPTERFSLSGKCTDCSTSSRPEYQWSLLRGTTEEDFDWASKTTTGRSTPYMSIMPLTFINAVDRRYTLVLTVTTWSGAQSTSKYSFYVNAPPEAGTCFIKPPRGVALETQFIIGCSRFKDQNQPLTYKVLAAIDKNSNISSLRDNPLGVIVYHGYEPTTPPILLPVGDQSQDYNLKLYVQVYDALSAYTEISLSAIVTEYQVGKPQETVLKNLNAMVNGSSSVMNTLLGAGDFINSGHLIYMITSNLNNFKATEATYPLKEERTQLREHLLNVSSSLAVTDIMGVNQVVTCIVELTKDVKEVNLQSQQLAVRKLSEVASSLATHRQESLGSAEKERLSSGIVTSLSSVMSAALLDIPPSESDIREEKVEVLEQIVSAMETLTEAVLQGKVPGENKTTIKAATFNISLKKEEKWDLANSHLQMRDDSCLSCSSAKLQVSLSDVPVDAVVSTAFYEFEESPFPWLRNGREIHTDVAGYYILASNSTGGTTNLMPEMVEVVLDRKNNTPVFDLAFEVGNITRAAFSFQLNVTVKAEWFIQFIYPGQMAYAISLYIGNNITNNTPIEVFNIPKTINPGSNTAWNPKMISIPMELLPKTEPIIDLSVEVTPSSTYTQVQYSIFNVACLDFSGAEDEWNEGNCHAGPLTDNAVIHCICENLTKVQMKGEQFLQNKHTFLAARAFVLPNPIDLTKVTVETLRGNLVPLITVIVIIVFYAIISVLAHIKDKRDVTDRKNVIILQDNDPYETESLLVTFYTGSRFRSGTRASVYMKIFGKNGDSHAHHLQCHGQKVLQTGGCDTFLVKTKQPLGDIQSIEVWHKPNMKSPSWYLSRIQIEDLHTKKKWYFMCRTWFGTNKKGAVPQKMFAPIDIQQPLEKKDFFLINAYYNLFLGNLLLSVFAPDVPTISSRAQRLASQFVSFMGGLFCSMMYYNRQNDEEEMKVELLLRSICVGAVTSLITKVFRLVVDKLFAIAQNGSLANQQQLTENDSQNELLDRSSEPRCLECLYEEYSSTDSSENISVRSASNAQDMQDRRSIPRCLECLYEEYSSTDSSENKSVRSASNAQDTQDGEVKITIENENLGEIPKGKVRRVRNVQLCAAWGMVVFFSTLSAVLIVLYGLSYGYEISMEWLIASWTSFLMGVFVQHGPITLLLSFIYSIRAKYYRDIPWVIRNYVPVKDDVKSEEEMRNLQFRIETLRSSGAYQPITPTELQVITKAQNCNV</sequence>
<feature type="transmembrane region" description="Helical" evidence="8">
    <location>
        <begin position="1709"/>
        <end position="1727"/>
    </location>
</feature>
<keyword evidence="6 8" id="KW-0472">Membrane</keyword>
<accession>A0A6I8Q711</accession>
<dbReference type="GO" id="GO:0016020">
    <property type="term" value="C:membrane"/>
    <property type="evidence" value="ECO:0007669"/>
    <property type="project" value="UniProtKB-SubCell"/>
</dbReference>
<evidence type="ECO:0000256" key="4">
    <source>
        <dbReference type="ARBA" id="ARBA00022737"/>
    </source>
</evidence>
<evidence type="ECO:0000256" key="5">
    <source>
        <dbReference type="ARBA" id="ARBA00022989"/>
    </source>
</evidence>
<comment type="caution">
    <text evidence="7">Lacks conserved residue(s) required for the propagation of feature annotation.</text>
</comment>
<dbReference type="GeneTree" id="ENSGT00940000162080"/>
<dbReference type="Pfam" id="PF01477">
    <property type="entry name" value="PLAT"/>
    <property type="match status" value="1"/>
</dbReference>
<proteinExistence type="inferred from homology"/>
<evidence type="ECO:0000256" key="3">
    <source>
        <dbReference type="ARBA" id="ARBA00022692"/>
    </source>
</evidence>
<keyword evidence="4" id="KW-0677">Repeat</keyword>
<evidence type="ECO:0000256" key="1">
    <source>
        <dbReference type="ARBA" id="ARBA00004141"/>
    </source>
</evidence>
<dbReference type="PROSITE" id="PS50095">
    <property type="entry name" value="PLAT"/>
    <property type="match status" value="1"/>
</dbReference>
<dbReference type="SMART" id="SM00308">
    <property type="entry name" value="LH2"/>
    <property type="match status" value="1"/>
</dbReference>
<dbReference type="Ensembl" id="ENSXETT00000099136">
    <property type="protein sequence ID" value="ENSXETP00000065335"/>
    <property type="gene ID" value="ENSXETG00000040066"/>
</dbReference>
<dbReference type="InterPro" id="IPR036392">
    <property type="entry name" value="PLAT/LH2_dom_sf"/>
</dbReference>
<dbReference type="SUPFAM" id="SSF49723">
    <property type="entry name" value="Lipase/lipooxygenase domain (PLAT/LH2 domain)"/>
    <property type="match status" value="1"/>
</dbReference>
<organism evidence="12">
    <name type="scientific">Xenopus tropicalis</name>
    <name type="common">Western clawed frog</name>
    <name type="synonym">Silurana tropicalis</name>
    <dbReference type="NCBI Taxonomy" id="8364"/>
    <lineage>
        <taxon>Eukaryota</taxon>
        <taxon>Metazoa</taxon>
        <taxon>Chordata</taxon>
        <taxon>Craniata</taxon>
        <taxon>Vertebrata</taxon>
        <taxon>Euteleostomi</taxon>
        <taxon>Amphibia</taxon>
        <taxon>Batrachia</taxon>
        <taxon>Anura</taxon>
        <taxon>Pipoidea</taxon>
        <taxon>Pipidae</taxon>
        <taxon>Xenopodinae</taxon>
        <taxon>Xenopus</taxon>
        <taxon>Silurana</taxon>
    </lineage>
</organism>
<feature type="chain" id="PRO_5030155202" description="Polycystic kidney disease and receptor for egg jelly-related protein" evidence="9">
    <location>
        <begin position="20"/>
        <end position="2018"/>
    </location>
</feature>
<dbReference type="Gene3D" id="2.60.60.20">
    <property type="entry name" value="PLAT/LH2 domain"/>
    <property type="match status" value="1"/>
</dbReference>